<dbReference type="PANTHER" id="PTHR33573">
    <property type="entry name" value="CASP-LIKE PROTEIN 4A4"/>
    <property type="match status" value="1"/>
</dbReference>
<sequence>MDKSDKATAHQTRSAMMSSEQQNTGGNSSSSVKTAETLLRIVPMALCVSAMVVMLKNTQTNEYGSVSYSDLGGFRYLVYANGICAGYSFLSAFHTARNRSFNVSTMPMAWAYFFFDQVMTYAVLAAGAVSTEVVYLAYKGDTAISWSESCGEYGGFCKQATVSVIITFATMACYVVLSLISSYRLFSKYDAPMISYSNKNVEIPAFSG</sequence>
<comment type="subunit">
    <text evidence="3 8">Homodimer and heterodimers.</text>
</comment>
<reference evidence="11 12" key="1">
    <citation type="submission" date="2020-06" db="EMBL/GenBank/DDBJ databases">
        <title>Transcriptomic and genomic resources for Thalictrum thalictroides and T. hernandezii: Facilitating candidate gene discovery in an emerging model plant lineage.</title>
        <authorList>
            <person name="Arias T."/>
            <person name="Riano-Pachon D.M."/>
            <person name="Di Stilio V.S."/>
        </authorList>
    </citation>
    <scope>NUCLEOTIDE SEQUENCE [LARGE SCALE GENOMIC DNA]</scope>
    <source>
        <strain evidence="12">cv. WT478/WT964</strain>
        <tissue evidence="11">Leaves</tissue>
    </source>
</reference>
<evidence type="ECO:0000256" key="1">
    <source>
        <dbReference type="ARBA" id="ARBA00004651"/>
    </source>
</evidence>
<feature type="transmembrane region" description="Helical" evidence="8">
    <location>
        <begin position="162"/>
        <end position="186"/>
    </location>
</feature>
<organism evidence="11 12">
    <name type="scientific">Thalictrum thalictroides</name>
    <name type="common">Rue-anemone</name>
    <name type="synonym">Anemone thalictroides</name>
    <dbReference type="NCBI Taxonomy" id="46969"/>
    <lineage>
        <taxon>Eukaryota</taxon>
        <taxon>Viridiplantae</taxon>
        <taxon>Streptophyta</taxon>
        <taxon>Embryophyta</taxon>
        <taxon>Tracheophyta</taxon>
        <taxon>Spermatophyta</taxon>
        <taxon>Magnoliopsida</taxon>
        <taxon>Ranunculales</taxon>
        <taxon>Ranunculaceae</taxon>
        <taxon>Thalictroideae</taxon>
        <taxon>Thalictrum</taxon>
    </lineage>
</organism>
<evidence type="ECO:0000256" key="6">
    <source>
        <dbReference type="ARBA" id="ARBA00022989"/>
    </source>
</evidence>
<evidence type="ECO:0000256" key="3">
    <source>
        <dbReference type="ARBA" id="ARBA00011489"/>
    </source>
</evidence>
<dbReference type="EMBL" id="JABWDY010032442">
    <property type="protein sequence ID" value="KAF5184185.1"/>
    <property type="molecule type" value="Genomic_DNA"/>
</dbReference>
<evidence type="ECO:0000256" key="7">
    <source>
        <dbReference type="ARBA" id="ARBA00023136"/>
    </source>
</evidence>
<evidence type="ECO:0000256" key="5">
    <source>
        <dbReference type="ARBA" id="ARBA00022692"/>
    </source>
</evidence>
<comment type="similarity">
    <text evidence="2 8">Belongs to the Casparian strip membrane proteins (CASP) family.</text>
</comment>
<keyword evidence="6 8" id="KW-1133">Transmembrane helix</keyword>
<dbReference type="NCBIfam" id="TIGR01569">
    <property type="entry name" value="A_tha_TIGR01569"/>
    <property type="match status" value="1"/>
</dbReference>
<dbReference type="PANTHER" id="PTHR33573:SF46">
    <property type="entry name" value="CASP-LIKE PROTEIN 2A1"/>
    <property type="match status" value="1"/>
</dbReference>
<dbReference type="AlphaFoldDB" id="A0A7J6VIZ9"/>
<feature type="transmembrane region" description="Helical" evidence="8">
    <location>
        <begin position="108"/>
        <end position="129"/>
    </location>
</feature>
<keyword evidence="7 8" id="KW-0472">Membrane</keyword>
<evidence type="ECO:0000313" key="12">
    <source>
        <dbReference type="Proteomes" id="UP000554482"/>
    </source>
</evidence>
<dbReference type="GO" id="GO:0005886">
    <property type="term" value="C:plasma membrane"/>
    <property type="evidence" value="ECO:0007669"/>
    <property type="project" value="UniProtKB-SubCell"/>
</dbReference>
<proteinExistence type="inferred from homology"/>
<feature type="region of interest" description="Disordered" evidence="9">
    <location>
        <begin position="1"/>
        <end position="30"/>
    </location>
</feature>
<evidence type="ECO:0000256" key="8">
    <source>
        <dbReference type="RuleBase" id="RU361233"/>
    </source>
</evidence>
<protein>
    <recommendedName>
        <fullName evidence="8">CASP-like protein</fullName>
    </recommendedName>
</protein>
<evidence type="ECO:0000259" key="10">
    <source>
        <dbReference type="Pfam" id="PF04535"/>
    </source>
</evidence>
<comment type="subcellular location">
    <subcellularLocation>
        <location evidence="1 8">Cell membrane</location>
        <topology evidence="1 8">Multi-pass membrane protein</topology>
    </subcellularLocation>
</comment>
<keyword evidence="4 8" id="KW-1003">Cell membrane</keyword>
<comment type="caution">
    <text evidence="11">The sequence shown here is derived from an EMBL/GenBank/DDBJ whole genome shotgun (WGS) entry which is preliminary data.</text>
</comment>
<feature type="transmembrane region" description="Helical" evidence="8">
    <location>
        <begin position="38"/>
        <end position="56"/>
    </location>
</feature>
<feature type="domain" description="Casparian strip membrane protein" evidence="10">
    <location>
        <begin position="30"/>
        <end position="173"/>
    </location>
</feature>
<dbReference type="InterPro" id="IPR006702">
    <property type="entry name" value="CASP_dom"/>
</dbReference>
<dbReference type="InterPro" id="IPR006459">
    <property type="entry name" value="CASP/CASPL"/>
</dbReference>
<dbReference type="Pfam" id="PF04535">
    <property type="entry name" value="CASP_dom"/>
    <property type="match status" value="1"/>
</dbReference>
<evidence type="ECO:0000256" key="9">
    <source>
        <dbReference type="SAM" id="MobiDB-lite"/>
    </source>
</evidence>
<keyword evidence="5 8" id="KW-0812">Transmembrane</keyword>
<evidence type="ECO:0000256" key="4">
    <source>
        <dbReference type="ARBA" id="ARBA00022475"/>
    </source>
</evidence>
<dbReference type="OrthoDB" id="749363at2759"/>
<name>A0A7J6VIZ9_THATH</name>
<evidence type="ECO:0000256" key="2">
    <source>
        <dbReference type="ARBA" id="ARBA00007651"/>
    </source>
</evidence>
<feature type="compositionally biased region" description="Polar residues" evidence="9">
    <location>
        <begin position="9"/>
        <end position="30"/>
    </location>
</feature>
<accession>A0A7J6VIZ9</accession>
<gene>
    <name evidence="11" type="ORF">FRX31_026229</name>
</gene>
<dbReference type="Proteomes" id="UP000554482">
    <property type="component" value="Unassembled WGS sequence"/>
</dbReference>
<evidence type="ECO:0000313" key="11">
    <source>
        <dbReference type="EMBL" id="KAF5184185.1"/>
    </source>
</evidence>
<feature type="transmembrane region" description="Helical" evidence="8">
    <location>
        <begin position="76"/>
        <end position="96"/>
    </location>
</feature>
<keyword evidence="12" id="KW-1185">Reference proteome</keyword>